<gene>
    <name evidence="2" type="ORF">NEIELOOT_02449</name>
</gene>
<feature type="domain" description="Reverse transcriptase" evidence="1">
    <location>
        <begin position="1"/>
        <end position="128"/>
    </location>
</feature>
<dbReference type="PROSITE" id="PS50878">
    <property type="entry name" value="RT_POL"/>
    <property type="match status" value="1"/>
</dbReference>
<evidence type="ECO:0000313" key="3">
    <source>
        <dbReference type="Proteomes" id="UP000005536"/>
    </source>
</evidence>
<organism evidence="2 3">
    <name type="scientific">Neisseria elongata subsp. glycolytica ATCC 29315</name>
    <dbReference type="NCBI Taxonomy" id="546263"/>
    <lineage>
        <taxon>Bacteria</taxon>
        <taxon>Pseudomonadati</taxon>
        <taxon>Pseudomonadota</taxon>
        <taxon>Betaproteobacteria</taxon>
        <taxon>Neisseriales</taxon>
        <taxon>Neisseriaceae</taxon>
        <taxon>Neisseria</taxon>
    </lineage>
</organism>
<dbReference type="AlphaFoldDB" id="D4DTP3"/>
<name>D4DTP3_NEIEG</name>
<dbReference type="Pfam" id="PF00078">
    <property type="entry name" value="RVT_1"/>
    <property type="match status" value="1"/>
</dbReference>
<dbReference type="EMBL" id="ADBF01000244">
    <property type="protein sequence ID" value="EFE48793.1"/>
    <property type="molecule type" value="Genomic_DNA"/>
</dbReference>
<proteinExistence type="predicted"/>
<evidence type="ECO:0000259" key="1">
    <source>
        <dbReference type="PROSITE" id="PS50878"/>
    </source>
</evidence>
<sequence length="128" mass="14972">MEDNQAFSEIQGGFRKDRPTFAKIWTLRNIIEHSIMQEKSLHVCFIDIQKAYDSVEYWALDFILDKYGFSNHFKDIIYDICHNTTCNIILPYGLSDDIHISRGVRQGDPLSPILFLIFLEPLMLSLEE</sequence>
<evidence type="ECO:0000313" key="2">
    <source>
        <dbReference type="EMBL" id="EFE48793.1"/>
    </source>
</evidence>
<dbReference type="Proteomes" id="UP000005536">
    <property type="component" value="Unassembled WGS sequence"/>
</dbReference>
<accession>D4DTP3</accession>
<reference evidence="2 3" key="1">
    <citation type="submission" date="2010-02" db="EMBL/GenBank/DDBJ databases">
        <authorList>
            <person name="Weinstock G."/>
            <person name="Sodergren E."/>
            <person name="Clifton S."/>
            <person name="Fulton L."/>
            <person name="Fulton B."/>
            <person name="Courtney L."/>
            <person name="Fronick C."/>
            <person name="Harrison M."/>
            <person name="Strong C."/>
            <person name="Farmer C."/>
            <person name="Delahaunty K."/>
            <person name="Markovic C."/>
            <person name="Hall O."/>
            <person name="Minx P."/>
            <person name="Tomlinson C."/>
            <person name="Mitreva M."/>
            <person name="Nelson J."/>
            <person name="Hou S."/>
            <person name="Wollam A."/>
            <person name="Pepin K.H."/>
            <person name="Johnson M."/>
            <person name="Bhonagiri V."/>
            <person name="Zhang X."/>
            <person name="Suruliraj S."/>
            <person name="Warren W."/>
            <person name="Chinwalla A."/>
            <person name="Mardis E.R."/>
            <person name="Wilson R.K."/>
        </authorList>
    </citation>
    <scope>NUCLEOTIDE SEQUENCE [LARGE SCALE GENOMIC DNA]</scope>
    <source>
        <strain evidence="2 3">ATCC 29315</strain>
    </source>
</reference>
<dbReference type="InterPro" id="IPR000477">
    <property type="entry name" value="RT_dom"/>
</dbReference>
<protein>
    <recommendedName>
        <fullName evidence="1">Reverse transcriptase domain-containing protein</fullName>
    </recommendedName>
</protein>
<dbReference type="PANTHER" id="PTHR19446">
    <property type="entry name" value="REVERSE TRANSCRIPTASES"/>
    <property type="match status" value="1"/>
</dbReference>
<comment type="caution">
    <text evidence="2">The sequence shown here is derived from an EMBL/GenBank/DDBJ whole genome shotgun (WGS) entry which is preliminary data.</text>
</comment>